<reference evidence="1 2" key="1">
    <citation type="journal article" date="2013" name="PLoS ONE">
        <title>Genomic analysis of Melioribacter roseus, facultatively anaerobic organotrophic bacterium representing a novel deep lineage within Bacteriodetes/Chlorobi group.</title>
        <authorList>
            <person name="Kadnikov V.V."/>
            <person name="Mardanov A.V."/>
            <person name="Podosokorskaya O.A."/>
            <person name="Gavrilov S.N."/>
            <person name="Kublanov I.V."/>
            <person name="Beletsky A.V."/>
            <person name="Bonch-Osmolovskaya E.A."/>
            <person name="Ravin N.V."/>
        </authorList>
    </citation>
    <scope>NUCLEOTIDE SEQUENCE [LARGE SCALE GENOMIC DNA]</scope>
    <source>
        <strain evidence="2">JCM 17771 / P3M-2</strain>
    </source>
</reference>
<dbReference type="InterPro" id="IPR036412">
    <property type="entry name" value="HAD-like_sf"/>
</dbReference>
<dbReference type="AlphaFoldDB" id="I6ZSH6"/>
<dbReference type="Pfam" id="PF08282">
    <property type="entry name" value="Hydrolase_3"/>
    <property type="match status" value="1"/>
</dbReference>
<dbReference type="SFLD" id="SFLDS00003">
    <property type="entry name" value="Haloacid_Dehalogenase"/>
    <property type="match status" value="1"/>
</dbReference>
<dbReference type="PANTHER" id="PTHR10000:SF8">
    <property type="entry name" value="HAD SUPERFAMILY HYDROLASE-LIKE, TYPE 3"/>
    <property type="match status" value="1"/>
</dbReference>
<dbReference type="PANTHER" id="PTHR10000">
    <property type="entry name" value="PHOSPHOSERINE PHOSPHATASE"/>
    <property type="match status" value="1"/>
</dbReference>
<keyword evidence="2" id="KW-1185">Reference proteome</keyword>
<dbReference type="GO" id="GO:0016791">
    <property type="term" value="F:phosphatase activity"/>
    <property type="evidence" value="ECO:0007669"/>
    <property type="project" value="UniProtKB-ARBA"/>
</dbReference>
<keyword evidence="1" id="KW-0378">Hydrolase</keyword>
<protein>
    <submittedName>
        <fullName evidence="1">Putative Cof hydrolase</fullName>
    </submittedName>
</protein>
<dbReference type="EMBL" id="CP003557">
    <property type="protein sequence ID" value="AFN74979.1"/>
    <property type="molecule type" value="Genomic_DNA"/>
</dbReference>
<dbReference type="InterPro" id="IPR000150">
    <property type="entry name" value="Cof"/>
</dbReference>
<evidence type="ECO:0000313" key="2">
    <source>
        <dbReference type="Proteomes" id="UP000009011"/>
    </source>
</evidence>
<proteinExistence type="predicted"/>
<dbReference type="InterPro" id="IPR023214">
    <property type="entry name" value="HAD_sf"/>
</dbReference>
<dbReference type="NCBIfam" id="TIGR01484">
    <property type="entry name" value="HAD-SF-IIB"/>
    <property type="match status" value="1"/>
</dbReference>
<dbReference type="OrthoDB" id="9814970at2"/>
<dbReference type="KEGG" id="mro:MROS_1745"/>
<dbReference type="Gene3D" id="3.40.50.1000">
    <property type="entry name" value="HAD superfamily/HAD-like"/>
    <property type="match status" value="1"/>
</dbReference>
<dbReference type="SFLD" id="SFLDG01140">
    <property type="entry name" value="C2.B:_Phosphomannomutase_and_P"/>
    <property type="match status" value="1"/>
</dbReference>
<accession>I6ZSH6</accession>
<name>I6ZSH6_MELRP</name>
<organism evidence="1 2">
    <name type="scientific">Melioribacter roseus (strain DSM 23840 / JCM 17771 / VKM B-2668 / P3M-2)</name>
    <dbReference type="NCBI Taxonomy" id="1191523"/>
    <lineage>
        <taxon>Bacteria</taxon>
        <taxon>Pseudomonadati</taxon>
        <taxon>Ignavibacteriota</taxon>
        <taxon>Ignavibacteria</taxon>
        <taxon>Ignavibacteriales</taxon>
        <taxon>Melioribacteraceae</taxon>
        <taxon>Melioribacter</taxon>
    </lineage>
</organism>
<dbReference type="HOGENOM" id="CLU_044146_1_3_10"/>
<dbReference type="STRING" id="1191523.MROS_1745"/>
<dbReference type="SUPFAM" id="SSF56784">
    <property type="entry name" value="HAD-like"/>
    <property type="match status" value="1"/>
</dbReference>
<sequence length="281" mass="31652">MINPEILRKIKLVVFDLDGTAVDSNDRLNEDTIKLVKLLEEKGVMFTIATGRLAKTVAMHILNLGINIPIIALDGTHIVNPVNDEVLYESHIKEKHVKRALSLAAKYSLTHVLCGADAVYYTTRNTQALELLEKYGAIFKKVDDYNEYVSEVLEIVMMSDYRDNISRAAHKMSFPYVYGVRSNYYKSHDHGGIYYLEIRNIGSSKGKGLIKLCRKLKISVKETAVIGDWYNDISLFETNAVKIAMANAIPELKRLADMITKGDNNNGGINEFLHLLLKARS</sequence>
<gene>
    <name evidence="1" type="ordered locus">MROS_1745</name>
</gene>
<dbReference type="eggNOG" id="COG0561">
    <property type="taxonomic scope" value="Bacteria"/>
</dbReference>
<dbReference type="NCBIfam" id="TIGR00099">
    <property type="entry name" value="Cof-subfamily"/>
    <property type="match status" value="1"/>
</dbReference>
<evidence type="ECO:0000313" key="1">
    <source>
        <dbReference type="EMBL" id="AFN74979.1"/>
    </source>
</evidence>
<dbReference type="InterPro" id="IPR006379">
    <property type="entry name" value="HAD-SF_hydro_IIB"/>
</dbReference>
<dbReference type="RefSeq" id="WP_014856413.1">
    <property type="nucleotide sequence ID" value="NC_018178.1"/>
</dbReference>
<dbReference type="Gene3D" id="3.30.1240.10">
    <property type="match status" value="1"/>
</dbReference>
<dbReference type="GO" id="GO:0005829">
    <property type="term" value="C:cytosol"/>
    <property type="evidence" value="ECO:0007669"/>
    <property type="project" value="TreeGrafter"/>
</dbReference>
<dbReference type="GO" id="GO:0000287">
    <property type="term" value="F:magnesium ion binding"/>
    <property type="evidence" value="ECO:0007669"/>
    <property type="project" value="TreeGrafter"/>
</dbReference>
<dbReference type="Proteomes" id="UP000009011">
    <property type="component" value="Chromosome"/>
</dbReference>